<feature type="transmembrane region" description="Helical" evidence="6">
    <location>
        <begin position="43"/>
        <end position="67"/>
    </location>
</feature>
<dbReference type="Pfam" id="PF01040">
    <property type="entry name" value="UbiA"/>
    <property type="match status" value="1"/>
</dbReference>
<feature type="transmembrane region" description="Helical" evidence="6">
    <location>
        <begin position="151"/>
        <end position="169"/>
    </location>
</feature>
<dbReference type="PANTHER" id="PTHR42723:SF1">
    <property type="entry name" value="CHLOROPHYLL SYNTHASE, CHLOROPLASTIC"/>
    <property type="match status" value="1"/>
</dbReference>
<dbReference type="InterPro" id="IPR044878">
    <property type="entry name" value="UbiA_sf"/>
</dbReference>
<keyword evidence="4 6" id="KW-1133">Transmembrane helix</keyword>
<evidence type="ECO:0000313" key="7">
    <source>
        <dbReference type="EMBL" id="MBL0718660.1"/>
    </source>
</evidence>
<feature type="transmembrane region" description="Helical" evidence="6">
    <location>
        <begin position="307"/>
        <end position="329"/>
    </location>
</feature>
<evidence type="ECO:0000256" key="6">
    <source>
        <dbReference type="SAM" id="Phobius"/>
    </source>
</evidence>
<accession>A0A9X0XBF8</accession>
<comment type="subcellular location">
    <subcellularLocation>
        <location evidence="1">Membrane</location>
        <topology evidence="1">Multi-pass membrane protein</topology>
    </subcellularLocation>
</comment>
<dbReference type="Proteomes" id="UP000643207">
    <property type="component" value="Unassembled WGS sequence"/>
</dbReference>
<proteinExistence type="predicted"/>
<dbReference type="EMBL" id="JAERRA010000001">
    <property type="protein sequence ID" value="MBL0718660.1"/>
    <property type="molecule type" value="Genomic_DNA"/>
</dbReference>
<reference evidence="7 8" key="1">
    <citation type="submission" date="2021-01" db="EMBL/GenBank/DDBJ databases">
        <title>Piscinibacter sp. Jin2 Genome sequencing and assembly.</title>
        <authorList>
            <person name="Kim I."/>
        </authorList>
    </citation>
    <scope>NUCLEOTIDE SEQUENCE [LARGE SCALE GENOMIC DNA]</scope>
    <source>
        <strain evidence="7 8">Jin2</strain>
    </source>
</reference>
<dbReference type="InterPro" id="IPR000537">
    <property type="entry name" value="UbiA_prenyltransferase"/>
</dbReference>
<evidence type="ECO:0000256" key="3">
    <source>
        <dbReference type="ARBA" id="ARBA00022692"/>
    </source>
</evidence>
<feature type="transmembrane region" description="Helical" evidence="6">
    <location>
        <begin position="117"/>
        <end position="139"/>
    </location>
</feature>
<name>A0A9X0XBF8_9BURK</name>
<dbReference type="PANTHER" id="PTHR42723">
    <property type="entry name" value="CHLOROPHYLL SYNTHASE"/>
    <property type="match status" value="1"/>
</dbReference>
<comment type="caution">
    <text evidence="7">The sequence shown here is derived from an EMBL/GenBank/DDBJ whole genome shotgun (WGS) entry which is preliminary data.</text>
</comment>
<evidence type="ECO:0000256" key="5">
    <source>
        <dbReference type="ARBA" id="ARBA00023136"/>
    </source>
</evidence>
<feature type="transmembrane region" description="Helical" evidence="6">
    <location>
        <begin position="210"/>
        <end position="229"/>
    </location>
</feature>
<feature type="transmembrane region" description="Helical" evidence="6">
    <location>
        <begin position="241"/>
        <end position="264"/>
    </location>
</feature>
<evidence type="ECO:0000256" key="2">
    <source>
        <dbReference type="ARBA" id="ARBA00022475"/>
    </source>
</evidence>
<gene>
    <name evidence="7" type="ORF">JI742_02050</name>
</gene>
<dbReference type="GO" id="GO:0016765">
    <property type="term" value="F:transferase activity, transferring alkyl or aryl (other than methyl) groups"/>
    <property type="evidence" value="ECO:0007669"/>
    <property type="project" value="InterPro"/>
</dbReference>
<feature type="transmembrane region" description="Helical" evidence="6">
    <location>
        <begin position="175"/>
        <end position="198"/>
    </location>
</feature>
<keyword evidence="2" id="KW-1003">Cell membrane</keyword>
<keyword evidence="5 6" id="KW-0472">Membrane</keyword>
<dbReference type="RefSeq" id="WP_201823546.1">
    <property type="nucleotide sequence ID" value="NZ_JAERRA010000001.1"/>
</dbReference>
<evidence type="ECO:0000256" key="1">
    <source>
        <dbReference type="ARBA" id="ARBA00004141"/>
    </source>
</evidence>
<dbReference type="Gene3D" id="1.10.357.140">
    <property type="entry name" value="UbiA prenyltransferase"/>
    <property type="match status" value="1"/>
</dbReference>
<protein>
    <submittedName>
        <fullName evidence="7">UbiA family prenyltransferase</fullName>
    </submittedName>
</protein>
<keyword evidence="8" id="KW-1185">Reference proteome</keyword>
<organism evidence="7 8">
    <name type="scientific">Aquariibacter lacus</name>
    <dbReference type="NCBI Taxonomy" id="2801332"/>
    <lineage>
        <taxon>Bacteria</taxon>
        <taxon>Pseudomonadati</taxon>
        <taxon>Pseudomonadota</taxon>
        <taxon>Betaproteobacteria</taxon>
        <taxon>Burkholderiales</taxon>
        <taxon>Sphaerotilaceae</taxon>
        <taxon>Aquariibacter</taxon>
    </lineage>
</organism>
<sequence length="362" mass="39604">MTQPVRQLAPALVKSDLWWTDKGAPILGLIYLLLALDPARPGLLLTLPALLLFLTAFAGIAGFGYVVNDLFDLRADALAGKRNTMAGRSPWARAGLVLGLGLLGFLPWALWPGPPQHALGMLLLQTALLIAYAAPPLRLKERHVAGPVCDALYAFTVPLLITLAAWLPLGGPPQALLLPLLATLLVGALANGLRGILLHQIRDADNDRRAGLRTFATTVGVEAVWRVLARVVLPLDALACALSLLLMAWALPVFALIVLLTFALRAFKWVYLRDEPLDLRALLLSPRTPEQQVDFWGRQVLNDLRTVVFPVALLFALVGHSPAHLPLLILHQVLFRPLDFAALRRDLRWTPTGLSKLFGRHR</sequence>
<keyword evidence="3 6" id="KW-0812">Transmembrane</keyword>
<feature type="transmembrane region" description="Helical" evidence="6">
    <location>
        <begin position="91"/>
        <end position="111"/>
    </location>
</feature>
<dbReference type="GO" id="GO:0016020">
    <property type="term" value="C:membrane"/>
    <property type="evidence" value="ECO:0007669"/>
    <property type="project" value="UniProtKB-SubCell"/>
</dbReference>
<evidence type="ECO:0000256" key="4">
    <source>
        <dbReference type="ARBA" id="ARBA00022989"/>
    </source>
</evidence>
<dbReference type="AlphaFoldDB" id="A0A9X0XBF8"/>
<evidence type="ECO:0000313" key="8">
    <source>
        <dbReference type="Proteomes" id="UP000643207"/>
    </source>
</evidence>
<dbReference type="InterPro" id="IPR050475">
    <property type="entry name" value="Prenyltransferase_related"/>
</dbReference>